<proteinExistence type="predicted"/>
<accession>A0A8X6M9M4</accession>
<feature type="region of interest" description="Disordered" evidence="1">
    <location>
        <begin position="1"/>
        <end position="27"/>
    </location>
</feature>
<dbReference type="EMBL" id="BMAV01024544">
    <property type="protein sequence ID" value="GFS33924.1"/>
    <property type="molecule type" value="Genomic_DNA"/>
</dbReference>
<dbReference type="Proteomes" id="UP000886998">
    <property type="component" value="Unassembled WGS sequence"/>
</dbReference>
<sequence length="120" mass="13498">MTGSGSPIAKKQNKFKIKNPRDFPRSEWSRHLDNSIRNNKKMTKNPTQTLWSICGPNSALCLWVSEKTARTWYPALLMDYQYSKVSAVREGCIGRTNRSLPEGGAAGSGRGSIRQRLEIL</sequence>
<reference evidence="2" key="1">
    <citation type="submission" date="2020-08" db="EMBL/GenBank/DDBJ databases">
        <title>Multicomponent nature underlies the extraordinary mechanical properties of spider dragline silk.</title>
        <authorList>
            <person name="Kono N."/>
            <person name="Nakamura H."/>
            <person name="Mori M."/>
            <person name="Yoshida Y."/>
            <person name="Ohtoshi R."/>
            <person name="Malay A.D."/>
            <person name="Moran D.A.P."/>
            <person name="Tomita M."/>
            <person name="Numata K."/>
            <person name="Arakawa K."/>
        </authorList>
    </citation>
    <scope>NUCLEOTIDE SEQUENCE</scope>
</reference>
<organism evidence="2 3">
    <name type="scientific">Trichonephila inaurata madagascariensis</name>
    <dbReference type="NCBI Taxonomy" id="2747483"/>
    <lineage>
        <taxon>Eukaryota</taxon>
        <taxon>Metazoa</taxon>
        <taxon>Ecdysozoa</taxon>
        <taxon>Arthropoda</taxon>
        <taxon>Chelicerata</taxon>
        <taxon>Arachnida</taxon>
        <taxon>Araneae</taxon>
        <taxon>Araneomorphae</taxon>
        <taxon>Entelegynae</taxon>
        <taxon>Araneoidea</taxon>
        <taxon>Nephilidae</taxon>
        <taxon>Trichonephila</taxon>
        <taxon>Trichonephila inaurata</taxon>
    </lineage>
</organism>
<protein>
    <submittedName>
        <fullName evidence="2">Uncharacterized protein</fullName>
    </submittedName>
</protein>
<evidence type="ECO:0000313" key="3">
    <source>
        <dbReference type="Proteomes" id="UP000886998"/>
    </source>
</evidence>
<gene>
    <name evidence="2" type="ORF">TNIN_136961</name>
</gene>
<evidence type="ECO:0000256" key="1">
    <source>
        <dbReference type="SAM" id="MobiDB-lite"/>
    </source>
</evidence>
<evidence type="ECO:0000313" key="2">
    <source>
        <dbReference type="EMBL" id="GFS33924.1"/>
    </source>
</evidence>
<dbReference type="AlphaFoldDB" id="A0A8X6M9M4"/>
<name>A0A8X6M9M4_9ARAC</name>
<keyword evidence="3" id="KW-1185">Reference proteome</keyword>
<comment type="caution">
    <text evidence="2">The sequence shown here is derived from an EMBL/GenBank/DDBJ whole genome shotgun (WGS) entry which is preliminary data.</text>
</comment>